<dbReference type="PANTHER" id="PTHR42912:SF93">
    <property type="entry name" value="N6-ADENOSINE-METHYLTRANSFERASE TMT1A"/>
    <property type="match status" value="1"/>
</dbReference>
<dbReference type="EMBL" id="AAMT01000010">
    <property type="protein sequence ID" value="EAQ12080.1"/>
    <property type="molecule type" value="Genomic_DNA"/>
</dbReference>
<dbReference type="CDD" id="cd02440">
    <property type="entry name" value="AdoMet_MTases"/>
    <property type="match status" value="1"/>
</dbReference>
<dbReference type="InterPro" id="IPR050508">
    <property type="entry name" value="Methyltransf_Superfamily"/>
</dbReference>
<organism evidence="2 3">
    <name type="scientific">Maritimibacter alkaliphilus HTCC2654</name>
    <dbReference type="NCBI Taxonomy" id="314271"/>
    <lineage>
        <taxon>Bacteria</taxon>
        <taxon>Pseudomonadati</taxon>
        <taxon>Pseudomonadota</taxon>
        <taxon>Alphaproteobacteria</taxon>
        <taxon>Rhodobacterales</taxon>
        <taxon>Roseobacteraceae</taxon>
        <taxon>Maritimibacter</taxon>
    </lineage>
</organism>
<evidence type="ECO:0000313" key="3">
    <source>
        <dbReference type="Proteomes" id="UP000002931"/>
    </source>
</evidence>
<dbReference type="InterPro" id="IPR029063">
    <property type="entry name" value="SAM-dependent_MTases_sf"/>
</dbReference>
<feature type="domain" description="Methyltransferase type 11" evidence="1">
    <location>
        <begin position="38"/>
        <end position="129"/>
    </location>
</feature>
<dbReference type="RefSeq" id="WP_008327886.1">
    <property type="nucleotide sequence ID" value="NZ_CH902578.1"/>
</dbReference>
<dbReference type="InterPro" id="IPR013216">
    <property type="entry name" value="Methyltransf_11"/>
</dbReference>
<accession>A3VI81</accession>
<dbReference type="STRING" id="314271.RB2654_01220"/>
<dbReference type="Proteomes" id="UP000002931">
    <property type="component" value="Unassembled WGS sequence"/>
</dbReference>
<name>A3VI81_9RHOB</name>
<comment type="caution">
    <text evidence="2">The sequence shown here is derived from an EMBL/GenBank/DDBJ whole genome shotgun (WGS) entry which is preliminary data.</text>
</comment>
<dbReference type="PANTHER" id="PTHR42912">
    <property type="entry name" value="METHYLTRANSFERASE"/>
    <property type="match status" value="1"/>
</dbReference>
<protein>
    <submittedName>
        <fullName evidence="2">Methyltransferase</fullName>
    </submittedName>
</protein>
<keyword evidence="2" id="KW-0489">Methyltransferase</keyword>
<dbReference type="Pfam" id="PF08241">
    <property type="entry name" value="Methyltransf_11"/>
    <property type="match status" value="1"/>
</dbReference>
<gene>
    <name evidence="2" type="ORF">RB2654_01220</name>
</gene>
<dbReference type="SUPFAM" id="SSF53335">
    <property type="entry name" value="S-adenosyl-L-methionine-dependent methyltransferases"/>
    <property type="match status" value="1"/>
</dbReference>
<proteinExistence type="predicted"/>
<keyword evidence="2" id="KW-0808">Transferase</keyword>
<dbReference type="Gene3D" id="3.40.50.150">
    <property type="entry name" value="Vaccinia Virus protein VP39"/>
    <property type="match status" value="1"/>
</dbReference>
<dbReference type="HOGENOM" id="CLU_1538250_0_0_5"/>
<dbReference type="GO" id="GO:0008757">
    <property type="term" value="F:S-adenosylmethionine-dependent methyltransferase activity"/>
    <property type="evidence" value="ECO:0007669"/>
    <property type="project" value="InterPro"/>
</dbReference>
<sequence>MSAWDDEKAQSYVDAYGDDPSIFAVVDAAGIAKGSDVIDIGCGGGAALAAIAPLAGRLAGVDPTPRMVEIARGRCPTADLRVAPGEATGFEDGAFDVVTMINVIDHFEDRDAGLVEAFRLLRPGGRIVIGGEVFDTEWVPEGQNYAQPLQAAGFVDHARRDLAGAFITTARKEG</sequence>
<evidence type="ECO:0000259" key="1">
    <source>
        <dbReference type="Pfam" id="PF08241"/>
    </source>
</evidence>
<dbReference type="eggNOG" id="COG2226">
    <property type="taxonomic scope" value="Bacteria"/>
</dbReference>
<dbReference type="OrthoDB" id="9787738at2"/>
<dbReference type="AlphaFoldDB" id="A3VI81"/>
<evidence type="ECO:0000313" key="2">
    <source>
        <dbReference type="EMBL" id="EAQ12080.1"/>
    </source>
</evidence>
<reference evidence="2 3" key="1">
    <citation type="journal article" date="2010" name="J. Bacteriol.">
        <title>Genome sequences of Pelagibaca bermudensis HTCC2601T and Maritimibacter alkaliphilus HTCC2654T, the type strains of two marine Roseobacter genera.</title>
        <authorList>
            <person name="Thrash J.C."/>
            <person name="Cho J.C."/>
            <person name="Ferriera S."/>
            <person name="Johnson J."/>
            <person name="Vergin K.L."/>
            <person name="Giovannoni S.J."/>
        </authorList>
    </citation>
    <scope>NUCLEOTIDE SEQUENCE [LARGE SCALE GENOMIC DNA]</scope>
    <source>
        <strain evidence="2 3">HTCC2654</strain>
    </source>
</reference>
<dbReference type="GO" id="GO:0032259">
    <property type="term" value="P:methylation"/>
    <property type="evidence" value="ECO:0007669"/>
    <property type="project" value="UniProtKB-KW"/>
</dbReference>
<keyword evidence="3" id="KW-1185">Reference proteome</keyword>